<feature type="coiled-coil region" evidence="7">
    <location>
        <begin position="398"/>
        <end position="425"/>
    </location>
</feature>
<gene>
    <name evidence="9" type="ORF">ZHAS_00019886</name>
</gene>
<comment type="similarity">
    <text evidence="2">Belongs to the MAD1 family.</text>
</comment>
<keyword evidence="5" id="KW-0539">Nucleus</keyword>
<feature type="coiled-coil region" evidence="7">
    <location>
        <begin position="89"/>
        <end position="141"/>
    </location>
</feature>
<evidence type="ECO:0000313" key="10">
    <source>
        <dbReference type="EnsemblMetazoa" id="ASIC019886-PA"/>
    </source>
</evidence>
<dbReference type="OrthoDB" id="331602at2759"/>
<dbReference type="Proteomes" id="UP000030765">
    <property type="component" value="Unassembled WGS sequence"/>
</dbReference>
<accession>A0A084WMG5</accession>
<evidence type="ECO:0000313" key="11">
    <source>
        <dbReference type="Proteomes" id="UP000030765"/>
    </source>
</evidence>
<reference evidence="9 11" key="1">
    <citation type="journal article" date="2014" name="BMC Genomics">
        <title>Genome sequence of Anopheles sinensis provides insight into genetics basis of mosquito competence for malaria parasites.</title>
        <authorList>
            <person name="Zhou D."/>
            <person name="Zhang D."/>
            <person name="Ding G."/>
            <person name="Shi L."/>
            <person name="Hou Q."/>
            <person name="Ye Y."/>
            <person name="Xu Y."/>
            <person name="Zhou H."/>
            <person name="Xiong C."/>
            <person name="Li S."/>
            <person name="Yu J."/>
            <person name="Hong S."/>
            <person name="Yu X."/>
            <person name="Zou P."/>
            <person name="Chen C."/>
            <person name="Chang X."/>
            <person name="Wang W."/>
            <person name="Lv Y."/>
            <person name="Sun Y."/>
            <person name="Ma L."/>
            <person name="Shen B."/>
            <person name="Zhu C."/>
        </authorList>
    </citation>
    <scope>NUCLEOTIDE SEQUENCE [LARGE SCALE GENOMIC DNA]</scope>
</reference>
<evidence type="ECO:0000256" key="3">
    <source>
        <dbReference type="ARBA" id="ARBA00022618"/>
    </source>
</evidence>
<dbReference type="GO" id="GO:0007094">
    <property type="term" value="P:mitotic spindle assembly checkpoint signaling"/>
    <property type="evidence" value="ECO:0007669"/>
    <property type="project" value="InterPro"/>
</dbReference>
<protein>
    <submittedName>
        <fullName evidence="9">AGAP006632-PA-like protein</fullName>
    </submittedName>
</protein>
<dbReference type="EMBL" id="KE525352">
    <property type="protein sequence ID" value="KFB51409.1"/>
    <property type="molecule type" value="Genomic_DNA"/>
</dbReference>
<dbReference type="GO" id="GO:0005635">
    <property type="term" value="C:nuclear envelope"/>
    <property type="evidence" value="ECO:0007669"/>
    <property type="project" value="TreeGrafter"/>
</dbReference>
<keyword evidence="3" id="KW-0132">Cell division</keyword>
<dbReference type="GO" id="GO:0072686">
    <property type="term" value="C:mitotic spindle"/>
    <property type="evidence" value="ECO:0007669"/>
    <property type="project" value="TreeGrafter"/>
</dbReference>
<keyword evidence="6" id="KW-0131">Cell cycle</keyword>
<evidence type="ECO:0000256" key="2">
    <source>
        <dbReference type="ARBA" id="ARBA00008029"/>
    </source>
</evidence>
<dbReference type="PANTHER" id="PTHR23168:SF0">
    <property type="entry name" value="MITOTIC SPINDLE ASSEMBLY CHECKPOINT PROTEIN MAD1"/>
    <property type="match status" value="1"/>
</dbReference>
<dbReference type="PANTHER" id="PTHR23168">
    <property type="entry name" value="MITOTIC SPINDLE ASSEMBLY CHECKPOINT PROTEIN MAD1 MITOTIC ARREST DEFICIENT-LIKE PROTEIN 1"/>
    <property type="match status" value="1"/>
</dbReference>
<name>A0A084WMG5_ANOSI</name>
<evidence type="ECO:0000256" key="1">
    <source>
        <dbReference type="ARBA" id="ARBA00004123"/>
    </source>
</evidence>
<dbReference type="STRING" id="74873.A0A084WMG5"/>
<keyword evidence="7" id="KW-0175">Coiled coil</keyword>
<evidence type="ECO:0000313" key="9">
    <source>
        <dbReference type="EMBL" id="KFB51409.1"/>
    </source>
</evidence>
<dbReference type="Pfam" id="PF05557">
    <property type="entry name" value="MAD"/>
    <property type="match status" value="1"/>
</dbReference>
<keyword evidence="4" id="KW-0498">Mitosis</keyword>
<evidence type="ECO:0000256" key="4">
    <source>
        <dbReference type="ARBA" id="ARBA00022776"/>
    </source>
</evidence>
<organism evidence="9">
    <name type="scientific">Anopheles sinensis</name>
    <name type="common">Mosquito</name>
    <dbReference type="NCBI Taxonomy" id="74873"/>
    <lineage>
        <taxon>Eukaryota</taxon>
        <taxon>Metazoa</taxon>
        <taxon>Ecdysozoa</taxon>
        <taxon>Arthropoda</taxon>
        <taxon>Hexapoda</taxon>
        <taxon>Insecta</taxon>
        <taxon>Pterygota</taxon>
        <taxon>Neoptera</taxon>
        <taxon>Endopterygota</taxon>
        <taxon>Diptera</taxon>
        <taxon>Nematocera</taxon>
        <taxon>Culicoidea</taxon>
        <taxon>Culicidae</taxon>
        <taxon>Anophelinae</taxon>
        <taxon>Anopheles</taxon>
    </lineage>
</organism>
<evidence type="ECO:0000256" key="8">
    <source>
        <dbReference type="SAM" id="MobiDB-lite"/>
    </source>
</evidence>
<dbReference type="VEuPathDB" id="VectorBase:ASIS004611"/>
<dbReference type="EMBL" id="ATLV01024449">
    <property type="status" value="NOT_ANNOTATED_CDS"/>
    <property type="molecule type" value="Genomic_DNA"/>
</dbReference>
<dbReference type="AlphaFoldDB" id="A0A084WMG5"/>
<dbReference type="Gene3D" id="3.30.457.60">
    <property type="match status" value="1"/>
</dbReference>
<keyword evidence="11" id="KW-1185">Reference proteome</keyword>
<feature type="coiled-coil region" evidence="7">
    <location>
        <begin position="479"/>
        <end position="647"/>
    </location>
</feature>
<dbReference type="GO" id="GO:0000776">
    <property type="term" value="C:kinetochore"/>
    <property type="evidence" value="ECO:0007669"/>
    <property type="project" value="TreeGrafter"/>
</dbReference>
<dbReference type="GO" id="GO:0051315">
    <property type="term" value="P:attachment of mitotic spindle microtubules to kinetochore"/>
    <property type="evidence" value="ECO:0007669"/>
    <property type="project" value="TreeGrafter"/>
</dbReference>
<evidence type="ECO:0000256" key="7">
    <source>
        <dbReference type="SAM" id="Coils"/>
    </source>
</evidence>
<sequence>MDTIIGEEGINETLLTYGHSATVGSTRLSYENNNSFEINRKKRRISGTANDTVASDGNVSTQSFSSATGSQTAQIAQSPWETRRMKADLIEARARIVVLKKEIEHLNTEMATTQLRNQHKISSLELELSHATAKVTDLEKHLATVRKREHKAKEDLVKSRNQFNLLKQTTDDQQFELQQTIRNMEDQNASDISQLNSDIRDLRTQVKELEEQLELTQDELDTTREINDTLQSKADAYDETKRQLDETTERLAVSESRVKALEFEVGSYEDWKNLSKVTTSRLANVAKMERENQRLKEDLKKIQDLIGNKLLMEEQVNDMKSRLQYFEKKEVQTATLEVRLRELEQELVEWQRLGKDYSQQAATSMEPVHPGSLRKYIVEILQKDVVLSSEQSSVLKEKNQVQGRIQELQTQNEILEKNLSEHKRSLKYHQSVMHRVQKKLQLVIGERDFLKQLLESYEKDLTINQSVVANQDGSMRSRMEMLEKTLAGYQELCQKLEAEIQSSKGLPDLALGSALTSEQYERLRKEIDDMRMHNERLQRRKDELELELENQLLRAATMSEQGVKPKPLMHLKDSPAVEAFENQNALVGQLNAEIKQLRDRIRKLQDQNGELTECLSNTSNVTIMQELNGCREELNACQAKLQMMETKYQNSKDIAQEFREVCYMLFGYQVDRDSGKNYTLSSMYAESRTDNLKFQLNENGSMLIMLETEYGLTLDELVQTHLKVHGSFPAFLSSLTLELFSKSTVVCNP</sequence>
<dbReference type="GO" id="GO:0051301">
    <property type="term" value="P:cell division"/>
    <property type="evidence" value="ECO:0007669"/>
    <property type="project" value="UniProtKB-KW"/>
</dbReference>
<dbReference type="VEuPathDB" id="VectorBase:ASIC019886"/>
<proteinExistence type="inferred from homology"/>
<dbReference type="EnsemblMetazoa" id="ASIC019886-RA">
    <property type="protein sequence ID" value="ASIC019886-PA"/>
    <property type="gene ID" value="ASIC019886"/>
</dbReference>
<comment type="subcellular location">
    <subcellularLocation>
        <location evidence="1">Nucleus</location>
    </subcellularLocation>
</comment>
<dbReference type="SUPFAM" id="SSF75704">
    <property type="entry name" value="Mitotic arrest deficient-like 1, Mad1"/>
    <property type="match status" value="1"/>
</dbReference>
<dbReference type="InterPro" id="IPR008672">
    <property type="entry name" value="Mad1"/>
</dbReference>
<evidence type="ECO:0000256" key="6">
    <source>
        <dbReference type="ARBA" id="ARBA00023306"/>
    </source>
</evidence>
<feature type="region of interest" description="Disordered" evidence="8">
    <location>
        <begin position="47"/>
        <end position="78"/>
    </location>
</feature>
<reference evidence="10" key="2">
    <citation type="submission" date="2020-05" db="UniProtKB">
        <authorList>
            <consortium name="EnsemblMetazoa"/>
        </authorList>
    </citation>
    <scope>IDENTIFICATION</scope>
</reference>
<evidence type="ECO:0000256" key="5">
    <source>
        <dbReference type="ARBA" id="ARBA00023242"/>
    </source>
</evidence>
<dbReference type="Gene3D" id="6.10.250.90">
    <property type="match status" value="1"/>
</dbReference>
<feature type="coiled-coil region" evidence="7">
    <location>
        <begin position="192"/>
        <end position="360"/>
    </location>
</feature>
<dbReference type="OMA" id="RDFYKQM"/>